<evidence type="ECO:0000313" key="2">
    <source>
        <dbReference type="EMBL" id="KXH31229.1"/>
    </source>
</evidence>
<organism evidence="2 3">
    <name type="scientific">Colletotrichum nymphaeae SA-01</name>
    <dbReference type="NCBI Taxonomy" id="1460502"/>
    <lineage>
        <taxon>Eukaryota</taxon>
        <taxon>Fungi</taxon>
        <taxon>Dikarya</taxon>
        <taxon>Ascomycota</taxon>
        <taxon>Pezizomycotina</taxon>
        <taxon>Sordariomycetes</taxon>
        <taxon>Hypocreomycetidae</taxon>
        <taxon>Glomerellales</taxon>
        <taxon>Glomerellaceae</taxon>
        <taxon>Colletotrichum</taxon>
        <taxon>Colletotrichum acutatum species complex</taxon>
    </lineage>
</organism>
<proteinExistence type="predicted"/>
<name>A0A135S5R8_9PEZI</name>
<accession>A0A135S5R8</accession>
<dbReference type="AlphaFoldDB" id="A0A135S5R8"/>
<comment type="caution">
    <text evidence="2">The sequence shown here is derived from an EMBL/GenBank/DDBJ whole genome shotgun (WGS) entry which is preliminary data.</text>
</comment>
<gene>
    <name evidence="2" type="ORF">CNYM01_04460</name>
</gene>
<sequence>MALQCFSVTYDDRPQSIHGLGLRVADFTHYEPTQLQHHLATNVAQSATSTDIPAKLRILRPAPAGSTHLTYASGHRPRSPRPPPTPTHPKHQNSVPGIWLTFRCPTGLGPKTVRAPGLVVFSCPWKRTDTAVARTQIANRRLECGPRCDRGHARRAPLRMPDAEPACTLAQRPMKPQAVSSAVYKSAF</sequence>
<dbReference type="EMBL" id="JEMN01001627">
    <property type="protein sequence ID" value="KXH31229.1"/>
    <property type="molecule type" value="Genomic_DNA"/>
</dbReference>
<dbReference type="Proteomes" id="UP000070054">
    <property type="component" value="Unassembled WGS sequence"/>
</dbReference>
<keyword evidence="3" id="KW-1185">Reference proteome</keyword>
<reference evidence="2 3" key="1">
    <citation type="submission" date="2014-02" db="EMBL/GenBank/DDBJ databases">
        <title>The genome sequence of Colletotrichum nymphaeae SA-01.</title>
        <authorList>
            <person name="Baroncelli R."/>
            <person name="Thon M.R."/>
        </authorList>
    </citation>
    <scope>NUCLEOTIDE SEQUENCE [LARGE SCALE GENOMIC DNA]</scope>
    <source>
        <strain evidence="2 3">SA-01</strain>
    </source>
</reference>
<feature type="region of interest" description="Disordered" evidence="1">
    <location>
        <begin position="65"/>
        <end position="94"/>
    </location>
</feature>
<protein>
    <submittedName>
        <fullName evidence="2">Uncharacterized protein</fullName>
    </submittedName>
</protein>
<evidence type="ECO:0000256" key="1">
    <source>
        <dbReference type="SAM" id="MobiDB-lite"/>
    </source>
</evidence>
<evidence type="ECO:0000313" key="3">
    <source>
        <dbReference type="Proteomes" id="UP000070054"/>
    </source>
</evidence>